<dbReference type="InterPro" id="IPR033138">
    <property type="entry name" value="Cu_oxidase_CS"/>
</dbReference>
<feature type="domain" description="Plastocyanin-like" evidence="4">
    <location>
        <begin position="864"/>
        <end position="938"/>
    </location>
</feature>
<dbReference type="GeneTree" id="ENSGT00940000160294"/>
<sequence length="975" mass="109319">MPLGAAPARRRSAAGAASGSPSADSSCRMSASPLGSLLPTMLLGALRCLLLLSLLGEGSGEVRRYYIGAVETAWDYVHSELLSTLQAPVGVSGPREPQPTMPGALPRYSKAVFVEYLDASFTQPKPKPAWMGLLGPTIRAEVYDTVVITFKNLASRPYNLHAVGVSYWKASEGECGDNHGLHLLLCACLPAGDTSLPSPTDGDSQCLTHSYSSNVNSVKDTNSGLIGALLVCRPGTLVRDGAQNMQQDLVMLFHIGVTCIQPGRGDDSWVLSFPLAGLTLCHRKQVHWHVIASGTGPEVHSIFFEGHTFLVRGHRLSNEEGYHVIQVRSFAKKDPVMWTHYIAAEEMDWDYAPVKPPSLDSRLFLEAGPQRIGSKYKKVMFVEYEDATFKKRKVSSQPGQGILGPVLKGEVGDQFKVREIAFHAEIGKGALPPNSSYLLLGAFQELCEGTTFGKDVKDIPIAPGQSFTYRWSITTEDGPTQADPRCLTRFYYSSINPVQDTASGLIGPLLICFKKSMDQRGNQIMSDDMRLVLFSVFDENRSWYLEENIRRFCTDAAHVDKQDPEFYASNVMHSESINGFVFDNLQLQLCLHEVVYWYVLSVGAQSDFLSVFFSGNTFKPEHGDNLNNETLSGLSMSESNITDYDDYSDTEQDFDIYGENEHDPRSFQGQIRQYFIAAMEVIWEYGNQRPQHFLKATKPFRQYRKVIFREYLDGSFTQPAMRGELDEHLGILGPYIRAEIEDTIMVKFKNLASRPFSFHSSLQGYEELHGGEAVQPGEVREYSWKVLSQMAPTMQEFDCKAWAYLSNVDLEKDLHSGLIGPLIICRRGVLNSAFKRQLAVQEFSLLFTIFDETKSWYFPENMRRNCRPPCRIQLDNPDFRRNHSFHAINGYVGDTLPGLVMAQQQRIRWHLLNMGSTEDIHSVHFHGQMFSIRTSVFGTVEMQPSHAGIWRVECKVGEHLQAGMSALFLVYNQGE</sequence>
<feature type="region of interest" description="Disordered" evidence="3">
    <location>
        <begin position="1"/>
        <end position="26"/>
    </location>
</feature>
<organism evidence="5 6">
    <name type="scientific">Gallus gallus</name>
    <name type="common">Chicken</name>
    <dbReference type="NCBI Taxonomy" id="9031"/>
    <lineage>
        <taxon>Eukaryota</taxon>
        <taxon>Metazoa</taxon>
        <taxon>Chordata</taxon>
        <taxon>Craniata</taxon>
        <taxon>Vertebrata</taxon>
        <taxon>Euteleostomi</taxon>
        <taxon>Archelosauria</taxon>
        <taxon>Archosauria</taxon>
        <taxon>Dinosauria</taxon>
        <taxon>Saurischia</taxon>
        <taxon>Theropoda</taxon>
        <taxon>Coelurosauria</taxon>
        <taxon>Aves</taxon>
        <taxon>Neognathae</taxon>
        <taxon>Galloanserae</taxon>
        <taxon>Galliformes</taxon>
        <taxon>Phasianidae</taxon>
        <taxon>Phasianinae</taxon>
        <taxon>Gallus</taxon>
    </lineage>
</organism>
<dbReference type="Ensembl" id="ENSGALT00010037833.1">
    <property type="protein sequence ID" value="ENSGALP00010021845.1"/>
    <property type="gene ID" value="ENSGALG00010015655.1"/>
</dbReference>
<keyword evidence="2" id="KW-1015">Disulfide bond</keyword>
<dbReference type="Proteomes" id="UP000000539">
    <property type="component" value="Chromosome 4"/>
</dbReference>
<dbReference type="PANTHER" id="PTHR46806:SF7">
    <property type="entry name" value="COAGULATION FACTOR VIII"/>
    <property type="match status" value="1"/>
</dbReference>
<protein>
    <recommendedName>
        <fullName evidence="4">Plastocyanin-like domain-containing protein</fullName>
    </recommendedName>
</protein>
<keyword evidence="6" id="KW-1185">Reference proteome</keyword>
<dbReference type="InterPro" id="IPR008972">
    <property type="entry name" value="Cupredoxin"/>
</dbReference>
<dbReference type="Pfam" id="PF07731">
    <property type="entry name" value="Cu-oxidase_2"/>
    <property type="match status" value="1"/>
</dbReference>
<reference evidence="5" key="3">
    <citation type="submission" date="2025-09" db="UniProtKB">
        <authorList>
            <consortium name="Ensembl"/>
        </authorList>
    </citation>
    <scope>IDENTIFICATION</scope>
    <source>
        <strain evidence="5">broiler</strain>
    </source>
</reference>
<dbReference type="GO" id="GO:0005507">
    <property type="term" value="F:copper ion binding"/>
    <property type="evidence" value="ECO:0007669"/>
    <property type="project" value="InterPro"/>
</dbReference>
<dbReference type="InterPro" id="IPR011706">
    <property type="entry name" value="Cu-oxidase_C"/>
</dbReference>
<accession>A0A8V0YZS6</accession>
<proteinExistence type="predicted"/>
<keyword evidence="1" id="KW-0479">Metal-binding</keyword>
<dbReference type="Gene3D" id="2.60.40.420">
    <property type="entry name" value="Cupredoxins - blue copper proteins"/>
    <property type="match status" value="5"/>
</dbReference>
<dbReference type="GO" id="GO:0016491">
    <property type="term" value="F:oxidoreductase activity"/>
    <property type="evidence" value="ECO:0007669"/>
    <property type="project" value="InterPro"/>
</dbReference>
<evidence type="ECO:0000256" key="3">
    <source>
        <dbReference type="SAM" id="MobiDB-lite"/>
    </source>
</evidence>
<evidence type="ECO:0000259" key="4">
    <source>
        <dbReference type="Pfam" id="PF07731"/>
    </source>
</evidence>
<dbReference type="PANTHER" id="PTHR46806">
    <property type="entry name" value="F5/8 TYPE C DOMAIN-CONTAINING PROTEIN"/>
    <property type="match status" value="1"/>
</dbReference>
<name>A0A8V0YZS6_CHICK</name>
<reference evidence="5" key="2">
    <citation type="submission" date="2025-08" db="UniProtKB">
        <authorList>
            <consortium name="Ensembl"/>
        </authorList>
    </citation>
    <scope>IDENTIFICATION</scope>
    <source>
        <strain evidence="5">broiler</strain>
    </source>
</reference>
<dbReference type="SUPFAM" id="SSF49503">
    <property type="entry name" value="Cupredoxins"/>
    <property type="match status" value="6"/>
</dbReference>
<evidence type="ECO:0000256" key="2">
    <source>
        <dbReference type="ARBA" id="ARBA00023157"/>
    </source>
</evidence>
<dbReference type="AlphaFoldDB" id="A0A8V0YZS6"/>
<reference evidence="5" key="1">
    <citation type="submission" date="2020-11" db="EMBL/GenBank/DDBJ databases">
        <title>Gallus gallus (Chicken) genome, bGalGal1, GRCg7b, maternal haplotype autosomes + Z &amp; W.</title>
        <authorList>
            <person name="Warren W."/>
            <person name="Formenti G."/>
            <person name="Fedrigo O."/>
            <person name="Haase B."/>
            <person name="Mountcastle J."/>
            <person name="Balacco J."/>
            <person name="Tracey A."/>
            <person name="Schneider V."/>
            <person name="Okimoto R."/>
            <person name="Cheng H."/>
            <person name="Hawken R."/>
            <person name="Howe K."/>
            <person name="Jarvis E.D."/>
        </authorList>
    </citation>
    <scope>NUCLEOTIDE SEQUENCE [LARGE SCALE GENOMIC DNA]</scope>
    <source>
        <strain evidence="5">Broiler</strain>
    </source>
</reference>
<evidence type="ECO:0000313" key="5">
    <source>
        <dbReference type="Ensembl" id="ENSGALP00010021845.1"/>
    </source>
</evidence>
<dbReference type="PROSITE" id="PS00079">
    <property type="entry name" value="MULTICOPPER_OXIDASE1"/>
    <property type="match status" value="1"/>
</dbReference>
<dbReference type="InterPro" id="IPR050633">
    <property type="entry name" value="Neuropilin_MCO_CoagFactor"/>
</dbReference>
<evidence type="ECO:0000256" key="1">
    <source>
        <dbReference type="ARBA" id="ARBA00022723"/>
    </source>
</evidence>
<evidence type="ECO:0000313" key="6">
    <source>
        <dbReference type="Proteomes" id="UP000000539"/>
    </source>
</evidence>